<keyword evidence="2" id="KW-1185">Reference proteome</keyword>
<organism evidence="1 2">
    <name type="scientific">Sporosarcina highlanderae</name>
    <dbReference type="NCBI Taxonomy" id="3035916"/>
    <lineage>
        <taxon>Bacteria</taxon>
        <taxon>Bacillati</taxon>
        <taxon>Bacillota</taxon>
        <taxon>Bacilli</taxon>
        <taxon>Bacillales</taxon>
        <taxon>Caryophanaceae</taxon>
        <taxon>Sporosarcina</taxon>
    </lineage>
</organism>
<evidence type="ECO:0000313" key="2">
    <source>
        <dbReference type="Proteomes" id="UP001175097"/>
    </source>
</evidence>
<evidence type="ECO:0000313" key="1">
    <source>
        <dbReference type="EMBL" id="MDN4608510.1"/>
    </source>
</evidence>
<evidence type="ECO:0008006" key="3">
    <source>
        <dbReference type="Google" id="ProtNLM"/>
    </source>
</evidence>
<dbReference type="RefSeq" id="WP_301244617.1">
    <property type="nucleotide sequence ID" value="NZ_JAROCC010000011.1"/>
</dbReference>
<sequence length="304" mass="35095">MITINITIRPTQKQLDKWIENYIPEKDLFFLRANDLPVYQNELQGALLFPRKEFFKHSSYTGIQMVNSYMYWNISKDAEFVVVSHPDWISSLPSEKQEALFTLQYKLGRGLTGPLSLLTDNNLIPQDYVIEVNGEQIGILQRAMWIGLPTSIKEEIICKTAQFYDEWTSIQAPATIPAHLKKYANTFSTKPGANCLAAALYAISSSPDMDEWIIHEWVHDETFALGLKSADFAKTKEEFTGGDVVVWVDENEIIKHAAYCIEDKLFFNKNGQTYFNPWKIVEWEELNESWKRFTPVVYRKSVVA</sequence>
<proteinExistence type="predicted"/>
<name>A0ABT8JTN2_9BACL</name>
<comment type="caution">
    <text evidence="1">The sequence shown here is derived from an EMBL/GenBank/DDBJ whole genome shotgun (WGS) entry which is preliminary data.</text>
</comment>
<gene>
    <name evidence="1" type="ORF">P5G49_13615</name>
</gene>
<dbReference type="EMBL" id="JAROCC010000011">
    <property type="protein sequence ID" value="MDN4608510.1"/>
    <property type="molecule type" value="Genomic_DNA"/>
</dbReference>
<accession>A0ABT8JTN2</accession>
<reference evidence="1" key="1">
    <citation type="submission" date="2023-03" db="EMBL/GenBank/DDBJ databases">
        <title>MT1 and MT2 Draft Genomes of Novel Species.</title>
        <authorList>
            <person name="Venkateswaran K."/>
        </authorList>
    </citation>
    <scope>NUCLEOTIDE SEQUENCE</scope>
    <source>
        <strain evidence="1">F6_3S_P_2</strain>
    </source>
</reference>
<dbReference type="Proteomes" id="UP001175097">
    <property type="component" value="Unassembled WGS sequence"/>
</dbReference>
<protein>
    <recommendedName>
        <fullName evidence="3">NlpC/P60 family protein</fullName>
    </recommendedName>
</protein>